<dbReference type="PANTHER" id="PTHR21325:SF31">
    <property type="entry name" value="GH22081P-RELATED"/>
    <property type="match status" value="1"/>
</dbReference>
<evidence type="ECO:0000256" key="20">
    <source>
        <dbReference type="ARBA" id="ARBA00045916"/>
    </source>
</evidence>
<keyword evidence="44" id="KW-1185">Reference proteome</keyword>
<feature type="non-terminal residue" evidence="43">
    <location>
        <position position="345"/>
    </location>
</feature>
<comment type="catalytic activity">
    <reaction evidence="42">
        <text>2-(9Z-octadecenoyl)-glycerol + H2O = glycerol + (9Z)-octadecenoate + H(+)</text>
        <dbReference type="Rhea" id="RHEA:38491"/>
        <dbReference type="ChEBI" id="CHEBI:15377"/>
        <dbReference type="ChEBI" id="CHEBI:15378"/>
        <dbReference type="ChEBI" id="CHEBI:17754"/>
        <dbReference type="ChEBI" id="CHEBI:30823"/>
        <dbReference type="ChEBI" id="CHEBI:73990"/>
    </reaction>
    <physiologicalReaction direction="left-to-right" evidence="42">
        <dbReference type="Rhea" id="RHEA:38492"/>
    </physiologicalReaction>
</comment>
<comment type="catalytic activity">
    <reaction evidence="26">
        <text>1-hexadecanoyl-2-(9Z-octadecenoyl)-sn-glycero-3-phospho-(1'-sn-glycerol) + H2O = 1-hexadecanoyl-sn-glycero-3-phospho-(1'-sn-glycerol) + (9Z)-octadecenoate + H(+)</text>
        <dbReference type="Rhea" id="RHEA:40919"/>
        <dbReference type="ChEBI" id="CHEBI:15377"/>
        <dbReference type="ChEBI" id="CHEBI:15378"/>
        <dbReference type="ChEBI" id="CHEBI:30823"/>
        <dbReference type="ChEBI" id="CHEBI:72841"/>
        <dbReference type="ChEBI" id="CHEBI:75158"/>
    </reaction>
    <physiologicalReaction direction="left-to-right" evidence="26">
        <dbReference type="Rhea" id="RHEA:40920"/>
    </physiologicalReaction>
</comment>
<keyword evidence="7" id="KW-0677">Repeat</keyword>
<evidence type="ECO:0000313" key="44">
    <source>
        <dbReference type="Proteomes" id="UP001432027"/>
    </source>
</evidence>
<comment type="catalytic activity">
    <reaction evidence="28">
        <text>1,2-di-(9Z-octadecenoyl)-sn-glycero-3-phosphocholine + H2O = 1-(9Z-octadecenoyl)-sn-glycero-3-phosphocholine + (9Z)-octadecenoate + H(+)</text>
        <dbReference type="Rhea" id="RHEA:40923"/>
        <dbReference type="ChEBI" id="CHEBI:15377"/>
        <dbReference type="ChEBI" id="CHEBI:15378"/>
        <dbReference type="ChEBI" id="CHEBI:28610"/>
        <dbReference type="ChEBI" id="CHEBI:30823"/>
        <dbReference type="ChEBI" id="CHEBI:74669"/>
    </reaction>
    <physiologicalReaction direction="left-to-right" evidence="28">
        <dbReference type="Rhea" id="RHEA:40924"/>
    </physiologicalReaction>
</comment>
<evidence type="ECO:0000256" key="13">
    <source>
        <dbReference type="ARBA" id="ARBA00023369"/>
    </source>
</evidence>
<comment type="similarity">
    <text evidence="2">Belongs to the 'GDSL' lipolytic enzyme family. Phospholipase B1 subfamily.</text>
</comment>
<evidence type="ECO:0000256" key="4">
    <source>
        <dbReference type="ARBA" id="ARBA00022475"/>
    </source>
</evidence>
<dbReference type="Proteomes" id="UP001432027">
    <property type="component" value="Unassembled WGS sequence"/>
</dbReference>
<dbReference type="InterPro" id="IPR036514">
    <property type="entry name" value="SGNH_hydro_sf"/>
</dbReference>
<evidence type="ECO:0000256" key="19">
    <source>
        <dbReference type="ARBA" id="ARBA00033022"/>
    </source>
</evidence>
<comment type="catalytic activity">
    <reaction evidence="33">
        <text>a 1-acyl-sn-glycero-3-phosphocholine + H2O = sn-glycerol 3-phosphocholine + a fatty acid + H(+)</text>
        <dbReference type="Rhea" id="RHEA:15177"/>
        <dbReference type="ChEBI" id="CHEBI:15377"/>
        <dbReference type="ChEBI" id="CHEBI:15378"/>
        <dbReference type="ChEBI" id="CHEBI:16870"/>
        <dbReference type="ChEBI" id="CHEBI:28868"/>
        <dbReference type="ChEBI" id="CHEBI:58168"/>
        <dbReference type="EC" id="3.1.1.5"/>
    </reaction>
    <physiologicalReaction direction="left-to-right" evidence="33">
        <dbReference type="Rhea" id="RHEA:15178"/>
    </physiologicalReaction>
</comment>
<evidence type="ECO:0000256" key="1">
    <source>
        <dbReference type="ARBA" id="ARBA00004247"/>
    </source>
</evidence>
<comment type="catalytic activity">
    <reaction evidence="15">
        <text>a 1,2-diacyl-sn-glycero-3-phosphocholine + H2O = a 1-acyl-sn-glycero-3-phosphocholine + a fatty acid + H(+)</text>
        <dbReference type="Rhea" id="RHEA:15801"/>
        <dbReference type="ChEBI" id="CHEBI:15377"/>
        <dbReference type="ChEBI" id="CHEBI:15378"/>
        <dbReference type="ChEBI" id="CHEBI:28868"/>
        <dbReference type="ChEBI" id="CHEBI:57643"/>
        <dbReference type="ChEBI" id="CHEBI:58168"/>
        <dbReference type="EC" id="3.1.1.4"/>
    </reaction>
    <physiologicalReaction direction="left-to-right" evidence="15">
        <dbReference type="Rhea" id="RHEA:15802"/>
    </physiologicalReaction>
</comment>
<evidence type="ECO:0000256" key="9">
    <source>
        <dbReference type="ARBA" id="ARBA00022989"/>
    </source>
</evidence>
<evidence type="ECO:0000256" key="37">
    <source>
        <dbReference type="ARBA" id="ARBA00048869"/>
    </source>
</evidence>
<dbReference type="GO" id="GO:0004623">
    <property type="term" value="F:phospholipase A2 activity"/>
    <property type="evidence" value="ECO:0007669"/>
    <property type="project" value="UniProtKB-EC"/>
</dbReference>
<comment type="catalytic activity">
    <reaction evidence="39">
        <text>1-hexadecanoyl-2-(9Z)-octadecenoyl-3-octadecanoyl-sn-glycerol + H2O = 1-hexadecanoyl-3-octadecanoyl-sn-glycerol + (9Z)-octadecenoate + H(+)</text>
        <dbReference type="Rhea" id="RHEA:41103"/>
        <dbReference type="ChEBI" id="CHEBI:15377"/>
        <dbReference type="ChEBI" id="CHEBI:15378"/>
        <dbReference type="ChEBI" id="CHEBI:30823"/>
        <dbReference type="ChEBI" id="CHEBI:77623"/>
        <dbReference type="ChEBI" id="CHEBI:77624"/>
    </reaction>
    <physiologicalReaction direction="left-to-right" evidence="39">
        <dbReference type="Rhea" id="RHEA:41104"/>
    </physiologicalReaction>
</comment>
<evidence type="ECO:0000256" key="38">
    <source>
        <dbReference type="ARBA" id="ARBA00048872"/>
    </source>
</evidence>
<comment type="catalytic activity">
    <reaction evidence="41">
        <text>1,3-di-(9Z-octadecenoyl)-glycerol + H2O = 1-(9Z-octadecenoyl)-glycerol + (9Z)-octadecenoate + H(+)</text>
        <dbReference type="Rhea" id="RHEA:39939"/>
        <dbReference type="ChEBI" id="CHEBI:15377"/>
        <dbReference type="ChEBI" id="CHEBI:15378"/>
        <dbReference type="ChEBI" id="CHEBI:30823"/>
        <dbReference type="ChEBI" id="CHEBI:75342"/>
        <dbReference type="ChEBI" id="CHEBI:75735"/>
    </reaction>
    <physiologicalReaction direction="left-to-right" evidence="41">
        <dbReference type="Rhea" id="RHEA:39940"/>
    </physiologicalReaction>
</comment>
<comment type="catalytic activity">
    <reaction evidence="24">
        <text>1-hexadecanoyl-2-(9Z)-octadecenoyl-3-octadecanoyl-sn-glycerol + H2O = 1-hexadecanoyl-2-(9Z-octadecenoyl)-sn-glycerol + octadecanoate + H(+)</text>
        <dbReference type="Rhea" id="RHEA:41111"/>
        <dbReference type="ChEBI" id="CHEBI:15377"/>
        <dbReference type="ChEBI" id="CHEBI:15378"/>
        <dbReference type="ChEBI" id="CHEBI:25629"/>
        <dbReference type="ChEBI" id="CHEBI:75466"/>
        <dbReference type="ChEBI" id="CHEBI:77623"/>
    </reaction>
    <physiologicalReaction direction="left-to-right" evidence="24">
        <dbReference type="Rhea" id="RHEA:41112"/>
    </physiologicalReaction>
</comment>
<evidence type="ECO:0000256" key="36">
    <source>
        <dbReference type="ARBA" id="ARBA00048699"/>
    </source>
</evidence>
<evidence type="ECO:0000256" key="7">
    <source>
        <dbReference type="ARBA" id="ARBA00022737"/>
    </source>
</evidence>
<comment type="catalytic activity">
    <reaction evidence="14">
        <text>1-hexadecanoyl-2-(9Z,12Z-octadecadienoyl)-sn-glycero-3-phosphocholine + H2O = (9Z,12Z)-octadecadienoate + 1-hexadecanoyl-sn-glycero-3-phosphocholine + H(+)</text>
        <dbReference type="Rhea" id="RHEA:40811"/>
        <dbReference type="ChEBI" id="CHEBI:15377"/>
        <dbReference type="ChEBI" id="CHEBI:15378"/>
        <dbReference type="ChEBI" id="CHEBI:30245"/>
        <dbReference type="ChEBI" id="CHEBI:72998"/>
        <dbReference type="ChEBI" id="CHEBI:73002"/>
    </reaction>
    <physiologicalReaction direction="left-to-right" evidence="14">
        <dbReference type="Rhea" id="RHEA:40812"/>
    </physiologicalReaction>
</comment>
<dbReference type="SUPFAM" id="SSF52266">
    <property type="entry name" value="SGNH hydrolase"/>
    <property type="match status" value="1"/>
</dbReference>
<evidence type="ECO:0000313" key="43">
    <source>
        <dbReference type="EMBL" id="GMS94919.1"/>
    </source>
</evidence>
<comment type="subcellular location">
    <subcellularLocation>
        <location evidence="1">Apical cell membrane</location>
        <topology evidence="1">Single-pass type I membrane protein</topology>
    </subcellularLocation>
</comment>
<dbReference type="AlphaFoldDB" id="A0AAV5TKP5"/>
<comment type="catalytic activity">
    <reaction evidence="29">
        <text>1,2-dihexadecanoyl-sn-glycero-3-phosphocholine + H2O = 1-hexadecanoyl-sn-glycero-3-phosphocholine + hexadecanoate + H(+)</text>
        <dbReference type="Rhea" id="RHEA:41223"/>
        <dbReference type="ChEBI" id="CHEBI:7896"/>
        <dbReference type="ChEBI" id="CHEBI:15377"/>
        <dbReference type="ChEBI" id="CHEBI:15378"/>
        <dbReference type="ChEBI" id="CHEBI:72998"/>
        <dbReference type="ChEBI" id="CHEBI:72999"/>
    </reaction>
    <physiologicalReaction direction="left-to-right" evidence="29">
        <dbReference type="Rhea" id="RHEA:41224"/>
    </physiologicalReaction>
</comment>
<comment type="catalytic activity">
    <reaction evidence="40">
        <text>1,2-dihexadecanoyl-sn-glycero-3-phosphocholine + 2 H2O = sn-glycerol 3-phosphocholine + 2 hexadecanoate + 2 H(+)</text>
        <dbReference type="Rhea" id="RHEA:40975"/>
        <dbReference type="ChEBI" id="CHEBI:7896"/>
        <dbReference type="ChEBI" id="CHEBI:15377"/>
        <dbReference type="ChEBI" id="CHEBI:15378"/>
        <dbReference type="ChEBI" id="CHEBI:16870"/>
        <dbReference type="ChEBI" id="CHEBI:72999"/>
    </reaction>
    <physiologicalReaction direction="left-to-right" evidence="40">
        <dbReference type="Rhea" id="RHEA:40976"/>
    </physiologicalReaction>
</comment>
<dbReference type="GO" id="GO:0004622">
    <property type="term" value="F:phosphatidylcholine lysophospholipase activity"/>
    <property type="evidence" value="ECO:0007669"/>
    <property type="project" value="UniProtKB-EC"/>
</dbReference>
<dbReference type="FunFam" id="3.40.50.1110:FF:000005">
    <property type="entry name" value="Phospholipase B1"/>
    <property type="match status" value="1"/>
</dbReference>
<keyword evidence="6" id="KW-0732">Signal</keyword>
<evidence type="ECO:0000256" key="29">
    <source>
        <dbReference type="ARBA" id="ARBA00048227"/>
    </source>
</evidence>
<comment type="catalytic activity">
    <reaction evidence="36">
        <text>1-hexadecanoyl-2-(9Z-octadecenoyl)-sn-glycero-3-phosphocholine + H2O = 1-hexadecanoyl-sn-glycero-3-phosphocholine + (9Z)-octadecenoate + H(+)</text>
        <dbReference type="Rhea" id="RHEA:38779"/>
        <dbReference type="ChEBI" id="CHEBI:15377"/>
        <dbReference type="ChEBI" id="CHEBI:15378"/>
        <dbReference type="ChEBI" id="CHEBI:30823"/>
        <dbReference type="ChEBI" id="CHEBI:72998"/>
        <dbReference type="ChEBI" id="CHEBI:73001"/>
    </reaction>
    <physiologicalReaction direction="left-to-right" evidence="36">
        <dbReference type="Rhea" id="RHEA:38780"/>
    </physiologicalReaction>
</comment>
<comment type="catalytic activity">
    <reaction evidence="37">
        <text>1,3-dihexadecanoyl-2-(9Z-octadecenoyl)glycerol + H2O = 1,3-dihexadecanoylglycerol + (9Z)-octadecenoate + H(+)</text>
        <dbReference type="Rhea" id="RHEA:40983"/>
        <dbReference type="ChEBI" id="CHEBI:15377"/>
        <dbReference type="ChEBI" id="CHEBI:15378"/>
        <dbReference type="ChEBI" id="CHEBI:30823"/>
        <dbReference type="ChEBI" id="CHEBI:75688"/>
        <dbReference type="ChEBI" id="CHEBI:77619"/>
    </reaction>
    <physiologicalReaction direction="left-to-right" evidence="37">
        <dbReference type="Rhea" id="RHEA:40984"/>
    </physiologicalReaction>
</comment>
<evidence type="ECO:0000256" key="40">
    <source>
        <dbReference type="ARBA" id="ARBA00049363"/>
    </source>
</evidence>
<dbReference type="CDD" id="cd01824">
    <property type="entry name" value="Phospholipase_B_like"/>
    <property type="match status" value="1"/>
</dbReference>
<dbReference type="Pfam" id="PF00657">
    <property type="entry name" value="Lipase_GDSL"/>
    <property type="match status" value="1"/>
</dbReference>
<evidence type="ECO:0000256" key="10">
    <source>
        <dbReference type="ARBA" id="ARBA00023098"/>
    </source>
</evidence>
<evidence type="ECO:0000256" key="25">
    <source>
        <dbReference type="ARBA" id="ARBA00048011"/>
    </source>
</evidence>
<evidence type="ECO:0000256" key="39">
    <source>
        <dbReference type="ARBA" id="ARBA00048939"/>
    </source>
</evidence>
<evidence type="ECO:0000256" key="24">
    <source>
        <dbReference type="ARBA" id="ARBA00047459"/>
    </source>
</evidence>
<comment type="catalytic activity">
    <reaction evidence="13">
        <text>a triacylglycerol + H2O = a diacylglycerol + a fatty acid + H(+)</text>
        <dbReference type="Rhea" id="RHEA:12044"/>
        <dbReference type="ChEBI" id="CHEBI:15377"/>
        <dbReference type="ChEBI" id="CHEBI:15378"/>
        <dbReference type="ChEBI" id="CHEBI:17855"/>
        <dbReference type="ChEBI" id="CHEBI:18035"/>
        <dbReference type="ChEBI" id="CHEBI:28868"/>
        <dbReference type="EC" id="3.1.1.3"/>
    </reaction>
    <physiologicalReaction direction="left-to-right" evidence="13">
        <dbReference type="Rhea" id="RHEA:12045"/>
    </physiologicalReaction>
</comment>
<comment type="catalytic activity">
    <reaction evidence="30">
        <text>1-hexadecanoyl-2-(9Z,12Z-octadecadienoyl)-sn-glycero-3-phosphocholine + H2O = 2-(9Z,12Z-octadecadienoyl)-sn-glycero-3-phosphocholine + hexadecanoate + H(+)</text>
        <dbReference type="Rhea" id="RHEA:40971"/>
        <dbReference type="ChEBI" id="CHEBI:7896"/>
        <dbReference type="ChEBI" id="CHEBI:15377"/>
        <dbReference type="ChEBI" id="CHEBI:15378"/>
        <dbReference type="ChEBI" id="CHEBI:73002"/>
        <dbReference type="ChEBI" id="CHEBI:76084"/>
    </reaction>
    <physiologicalReaction direction="left-to-right" evidence="30">
        <dbReference type="Rhea" id="RHEA:40972"/>
    </physiologicalReaction>
</comment>
<evidence type="ECO:0000256" key="14">
    <source>
        <dbReference type="ARBA" id="ARBA00023408"/>
    </source>
</evidence>
<comment type="function">
    <text evidence="20">Calcium-independent membrane-associated phospholipase that catalyzes complete diacylation of phospholipids by hydrolyzing both sn-1 and sn-2 fatty acyl chains attached to the glycerol backbone (phospholipase B activity). Has dual phospholipase and lysophospholipase activities toward diacylphospholipids. Preferentially cleaves sn-2 ester bonds over sn-1 bonds. Acts as a lipase toward glycerolipid substrates. Hydrolyzes fatty acyl chains of diacylglycerols with preference for the sn-2 position and of triacylglycerols with not positional selectivity. May also hydrolyze long chain retinyl esters such as retinyl palmitate. May contribute to digestion of dietary phospholipids, glycerolipids and retinoids, facilitating lipid absorption at the brush border.</text>
</comment>
<name>A0AAV5TKP5_9BILA</name>
<evidence type="ECO:0000256" key="30">
    <source>
        <dbReference type="ARBA" id="ARBA00048362"/>
    </source>
</evidence>
<dbReference type="GO" id="GO:0006644">
    <property type="term" value="P:phospholipid metabolic process"/>
    <property type="evidence" value="ECO:0007669"/>
    <property type="project" value="TreeGrafter"/>
</dbReference>
<keyword evidence="11" id="KW-0472">Membrane</keyword>
<keyword evidence="12" id="KW-0325">Glycoprotein</keyword>
<evidence type="ECO:0000256" key="34">
    <source>
        <dbReference type="ARBA" id="ARBA00048613"/>
    </source>
</evidence>
<proteinExistence type="inferred from homology"/>
<dbReference type="InterPro" id="IPR035547">
    <property type="entry name" value="Phospholipase_B"/>
</dbReference>
<evidence type="ECO:0000256" key="8">
    <source>
        <dbReference type="ARBA" id="ARBA00022801"/>
    </source>
</evidence>
<evidence type="ECO:0000256" key="27">
    <source>
        <dbReference type="ARBA" id="ARBA00048049"/>
    </source>
</evidence>
<sequence length="345" mass="38318">MKKSASVPQSVHSLRFANINVIGAIGDSLTAGNGAEARNENDVQALHKQFRGLVFSVGGDMDLDRHITLANILKKFNPKLFGFSKKSGPANDWASAQLNVAVPGATAVNLTDQVKDLIQKIKDHPDKVDIAKNWKLIHILIGGNDFCASCDNPEEESPYLFGKGIKEAIQILKENLPRTIVVITGMIDMTVLREMGERTPRCAAYHRLNCVLVFKNFTTGQLRGICNEYMPKEDEIQKSGIFDTSDEFTVIVQPFFEKYDRAPFLPNGNEDLPFFAPDCFHFSQYGHSVVGKSLWNNLLEPLGSKSKYVNLTDLSSPLNCPDPSCPFIRTTKNSQDCVKYMTPVS</sequence>
<organism evidence="43 44">
    <name type="scientific">Pristionchus entomophagus</name>
    <dbReference type="NCBI Taxonomy" id="358040"/>
    <lineage>
        <taxon>Eukaryota</taxon>
        <taxon>Metazoa</taxon>
        <taxon>Ecdysozoa</taxon>
        <taxon>Nematoda</taxon>
        <taxon>Chromadorea</taxon>
        <taxon>Rhabditida</taxon>
        <taxon>Rhabditina</taxon>
        <taxon>Diplogasteromorpha</taxon>
        <taxon>Diplogasteroidea</taxon>
        <taxon>Neodiplogasteridae</taxon>
        <taxon>Pristionchus</taxon>
    </lineage>
</organism>
<evidence type="ECO:0000256" key="31">
    <source>
        <dbReference type="ARBA" id="ARBA00048374"/>
    </source>
</evidence>
<reference evidence="43" key="1">
    <citation type="submission" date="2023-10" db="EMBL/GenBank/DDBJ databases">
        <title>Genome assembly of Pristionchus species.</title>
        <authorList>
            <person name="Yoshida K."/>
            <person name="Sommer R.J."/>
        </authorList>
    </citation>
    <scope>NUCLEOTIDE SEQUENCE</scope>
    <source>
        <strain evidence="43">RS0144</strain>
    </source>
</reference>
<comment type="catalytic activity">
    <reaction evidence="38">
        <text>1-O-hexadecyl-2-(9Z)-octadecenoyl-sn-glycero-3-phosphocholine + H2O = 1-O-hexadecyl-sn-glycero-3-phosphocholine + (9Z)-octadecenoate + H(+)</text>
        <dbReference type="Rhea" id="RHEA:40915"/>
        <dbReference type="ChEBI" id="CHEBI:15377"/>
        <dbReference type="ChEBI" id="CHEBI:15378"/>
        <dbReference type="ChEBI" id="CHEBI:30823"/>
        <dbReference type="ChEBI" id="CHEBI:34112"/>
        <dbReference type="ChEBI" id="CHEBI:64496"/>
    </reaction>
    <physiologicalReaction direction="left-to-right" evidence="38">
        <dbReference type="Rhea" id="RHEA:40916"/>
    </physiologicalReaction>
</comment>
<dbReference type="Gene3D" id="3.40.50.1110">
    <property type="entry name" value="SGNH hydrolase"/>
    <property type="match status" value="1"/>
</dbReference>
<accession>A0AAV5TKP5</accession>
<keyword evidence="4" id="KW-1003">Cell membrane</keyword>
<evidence type="ECO:0000256" key="35">
    <source>
        <dbReference type="ARBA" id="ARBA00048656"/>
    </source>
</evidence>
<keyword evidence="10" id="KW-0443">Lipid metabolism</keyword>
<keyword evidence="9" id="KW-1133">Transmembrane helix</keyword>
<evidence type="ECO:0000256" key="41">
    <source>
        <dbReference type="ARBA" id="ARBA00049372"/>
    </source>
</evidence>
<evidence type="ECO:0000256" key="6">
    <source>
        <dbReference type="ARBA" id="ARBA00022729"/>
    </source>
</evidence>
<evidence type="ECO:0000256" key="15">
    <source>
        <dbReference type="ARBA" id="ARBA00023422"/>
    </source>
</evidence>
<dbReference type="EMBL" id="BTSX01000004">
    <property type="protein sequence ID" value="GMS94919.1"/>
    <property type="molecule type" value="Genomic_DNA"/>
</dbReference>
<evidence type="ECO:0000256" key="2">
    <source>
        <dbReference type="ARBA" id="ARBA00009979"/>
    </source>
</evidence>
<evidence type="ECO:0000256" key="42">
    <source>
        <dbReference type="ARBA" id="ARBA00049461"/>
    </source>
</evidence>
<evidence type="ECO:0000256" key="3">
    <source>
        <dbReference type="ARBA" id="ARBA00015133"/>
    </source>
</evidence>
<evidence type="ECO:0000256" key="16">
    <source>
        <dbReference type="ARBA" id="ARBA00029723"/>
    </source>
</evidence>
<keyword evidence="8" id="KW-0378">Hydrolase</keyword>
<evidence type="ECO:0000256" key="17">
    <source>
        <dbReference type="ARBA" id="ARBA00031182"/>
    </source>
</evidence>
<evidence type="ECO:0000256" key="12">
    <source>
        <dbReference type="ARBA" id="ARBA00023180"/>
    </source>
</evidence>
<comment type="catalytic activity">
    <reaction evidence="23">
        <text>1-(9Z-octadecenoyl)-glycerol + H2O = glycerol + (9Z)-octadecenoate + H(+)</text>
        <dbReference type="Rhea" id="RHEA:38487"/>
        <dbReference type="ChEBI" id="CHEBI:15377"/>
        <dbReference type="ChEBI" id="CHEBI:15378"/>
        <dbReference type="ChEBI" id="CHEBI:17754"/>
        <dbReference type="ChEBI" id="CHEBI:30823"/>
        <dbReference type="ChEBI" id="CHEBI:75342"/>
    </reaction>
    <physiologicalReaction direction="left-to-right" evidence="23">
        <dbReference type="Rhea" id="RHEA:38488"/>
    </physiologicalReaction>
</comment>
<gene>
    <name evidence="43" type="ORF">PENTCL1PPCAC_17094</name>
</gene>
<evidence type="ECO:0000256" key="18">
    <source>
        <dbReference type="ARBA" id="ARBA00031485"/>
    </source>
</evidence>
<comment type="catalytic activity">
    <reaction evidence="31">
        <text>1-octadecanoyl-2-(9Z,12Z)-octadecadienoyl-sn-glycerol + H2O = 1-octadecanoyl-sn-glycerol + (9Z,12Z)-octadecadienoate + H(+)</text>
        <dbReference type="Rhea" id="RHEA:40927"/>
        <dbReference type="ChEBI" id="CHEBI:15377"/>
        <dbReference type="ChEBI" id="CHEBI:15378"/>
        <dbReference type="ChEBI" id="CHEBI:30245"/>
        <dbReference type="ChEBI" id="CHEBI:75550"/>
        <dbReference type="ChEBI" id="CHEBI:77097"/>
    </reaction>
    <physiologicalReaction direction="left-to-right" evidence="31">
        <dbReference type="Rhea" id="RHEA:40928"/>
    </physiologicalReaction>
</comment>
<dbReference type="PANTHER" id="PTHR21325">
    <property type="entry name" value="PHOSPHOLIPASE B, PLB1"/>
    <property type="match status" value="1"/>
</dbReference>
<keyword evidence="5" id="KW-0812">Transmembrane</keyword>
<evidence type="ECO:0000256" key="33">
    <source>
        <dbReference type="ARBA" id="ARBA00048454"/>
    </source>
</evidence>
<evidence type="ECO:0000256" key="11">
    <source>
        <dbReference type="ARBA" id="ARBA00023136"/>
    </source>
</evidence>
<evidence type="ECO:0000256" key="23">
    <source>
        <dbReference type="ARBA" id="ARBA00047438"/>
    </source>
</evidence>
<comment type="catalytic activity">
    <reaction evidence="27">
        <text>a 1-O-alkyl-2-acyl-sn-glycero-3-phosphocholine + H2O = a 1-O-alkyl-sn-glycero-3-phosphocholine + a fatty acid + H(+)</text>
        <dbReference type="Rhea" id="RHEA:36231"/>
        <dbReference type="ChEBI" id="CHEBI:15377"/>
        <dbReference type="ChEBI" id="CHEBI:15378"/>
        <dbReference type="ChEBI" id="CHEBI:28868"/>
        <dbReference type="ChEBI" id="CHEBI:30909"/>
        <dbReference type="ChEBI" id="CHEBI:36702"/>
        <dbReference type="EC" id="3.1.1.4"/>
    </reaction>
    <physiologicalReaction direction="left-to-right" evidence="27">
        <dbReference type="Rhea" id="RHEA:36232"/>
    </physiologicalReaction>
</comment>
<comment type="caution">
    <text evidence="43">The sequence shown here is derived from an EMBL/GenBank/DDBJ whole genome shotgun (WGS) entry which is preliminary data.</text>
</comment>
<evidence type="ECO:0000256" key="26">
    <source>
        <dbReference type="ARBA" id="ARBA00048015"/>
    </source>
</evidence>
<evidence type="ECO:0000256" key="32">
    <source>
        <dbReference type="ARBA" id="ARBA00048386"/>
    </source>
</evidence>
<dbReference type="GO" id="GO:0016324">
    <property type="term" value="C:apical plasma membrane"/>
    <property type="evidence" value="ECO:0007669"/>
    <property type="project" value="UniProtKB-SubCell"/>
</dbReference>
<evidence type="ECO:0000256" key="5">
    <source>
        <dbReference type="ARBA" id="ARBA00022692"/>
    </source>
</evidence>
<comment type="catalytic activity">
    <reaction evidence="25">
        <text>2,3-di-(9Z)-octadecenoyl-sn-glycerol + H2O = 3-(9Z-octadecenoyl)-sn-glycerol + (9Z)-octadecenoate + H(+)</text>
        <dbReference type="Rhea" id="RHEA:42604"/>
        <dbReference type="ChEBI" id="CHEBI:15377"/>
        <dbReference type="ChEBI" id="CHEBI:15378"/>
        <dbReference type="ChEBI" id="CHEBI:30823"/>
        <dbReference type="ChEBI" id="CHEBI:75824"/>
        <dbReference type="ChEBI" id="CHEBI:75938"/>
    </reaction>
    <physiologicalReaction direction="left-to-right" evidence="25">
        <dbReference type="Rhea" id="RHEA:42605"/>
    </physiologicalReaction>
</comment>
<evidence type="ECO:0000256" key="22">
    <source>
        <dbReference type="ARBA" id="ARBA00047363"/>
    </source>
</evidence>
<evidence type="ECO:0000256" key="21">
    <source>
        <dbReference type="ARBA" id="ARBA00047324"/>
    </source>
</evidence>
<comment type="catalytic activity">
    <reaction evidence="34">
        <text>1-hexadecanoyl-2-(9Z-octadecenoyl)-sn-glycero-3-phosphoethanolamine + H2O = 1-hexadecanoyl-sn-glycero-3-phosphoethanolamine + (9Z)-octadecenoate + H(+)</text>
        <dbReference type="Rhea" id="RHEA:40911"/>
        <dbReference type="ChEBI" id="CHEBI:15377"/>
        <dbReference type="ChEBI" id="CHEBI:15378"/>
        <dbReference type="ChEBI" id="CHEBI:30823"/>
        <dbReference type="ChEBI" id="CHEBI:73004"/>
        <dbReference type="ChEBI" id="CHEBI:73007"/>
    </reaction>
    <physiologicalReaction direction="left-to-right" evidence="34">
        <dbReference type="Rhea" id="RHEA:40912"/>
    </physiologicalReaction>
</comment>
<dbReference type="InterPro" id="IPR038885">
    <property type="entry name" value="PLB1"/>
</dbReference>
<evidence type="ECO:0000256" key="28">
    <source>
        <dbReference type="ARBA" id="ARBA00048058"/>
    </source>
</evidence>
<comment type="catalytic activity">
    <reaction evidence="35">
        <text>1-hexadecanoyl-sn-glycero-3-phosphocholine + H2O = sn-glycerol 3-phosphocholine + hexadecanoate + H(+)</text>
        <dbReference type="Rhea" id="RHEA:40435"/>
        <dbReference type="ChEBI" id="CHEBI:7896"/>
        <dbReference type="ChEBI" id="CHEBI:15377"/>
        <dbReference type="ChEBI" id="CHEBI:15378"/>
        <dbReference type="ChEBI" id="CHEBI:16870"/>
        <dbReference type="ChEBI" id="CHEBI:72998"/>
    </reaction>
    <physiologicalReaction direction="left-to-right" evidence="35">
        <dbReference type="Rhea" id="RHEA:40436"/>
    </physiologicalReaction>
</comment>
<protein>
    <recommendedName>
        <fullName evidence="3">Phospholipase B1, membrane-associated</fullName>
    </recommendedName>
    <alternativeName>
        <fullName evidence="16">Lysophospholipase</fullName>
    </alternativeName>
    <alternativeName>
        <fullName evidence="17">Phospholipase A2</fullName>
    </alternativeName>
    <alternativeName>
        <fullName evidence="19">Phospholipase B/lipase</fullName>
    </alternativeName>
    <alternativeName>
        <fullName evidence="18">Triacylglycerol lipase</fullName>
    </alternativeName>
</protein>
<dbReference type="InterPro" id="IPR001087">
    <property type="entry name" value="GDSL"/>
</dbReference>
<comment type="catalytic activity">
    <reaction evidence="21">
        <text>1-hexadecanoyl-2-(9Z)-octadecenoyl-3-octadecanoyl-sn-glycerol + H2O = 2-(9Z-octadecenoyl)-3-octadecanoyl-sn-glycerol + hexadecanoate + H(+)</text>
        <dbReference type="Rhea" id="RHEA:41107"/>
        <dbReference type="ChEBI" id="CHEBI:7896"/>
        <dbReference type="ChEBI" id="CHEBI:15377"/>
        <dbReference type="ChEBI" id="CHEBI:15378"/>
        <dbReference type="ChEBI" id="CHEBI:75558"/>
        <dbReference type="ChEBI" id="CHEBI:77623"/>
    </reaction>
    <physiologicalReaction direction="left-to-right" evidence="21">
        <dbReference type="Rhea" id="RHEA:41108"/>
    </physiologicalReaction>
</comment>
<comment type="catalytic activity">
    <reaction evidence="32">
        <text>1,2,3-tri-(9Z-octadecenoyl)-glycerol + H2O = di-(9Z)-octadecenoylglycerol + (9Z)-octadecenoate + H(+)</text>
        <dbReference type="Rhea" id="RHEA:38575"/>
        <dbReference type="ChEBI" id="CHEBI:15377"/>
        <dbReference type="ChEBI" id="CHEBI:15378"/>
        <dbReference type="ChEBI" id="CHEBI:30823"/>
        <dbReference type="ChEBI" id="CHEBI:53753"/>
        <dbReference type="ChEBI" id="CHEBI:75945"/>
    </reaction>
    <physiologicalReaction direction="left-to-right" evidence="32">
        <dbReference type="Rhea" id="RHEA:38576"/>
    </physiologicalReaction>
</comment>
<comment type="catalytic activity">
    <reaction evidence="22">
        <text>1,3-dihexadecanoyl-2-(9Z-octadecenoyl)glycerol + H2O = 1-hexadecanoyl-2-(9Z-octadecenoyl)-glycerol + hexadecanoate + H(+)</text>
        <dbReference type="Rhea" id="RHEA:40979"/>
        <dbReference type="ChEBI" id="CHEBI:7896"/>
        <dbReference type="ChEBI" id="CHEBI:15377"/>
        <dbReference type="ChEBI" id="CHEBI:15378"/>
        <dbReference type="ChEBI" id="CHEBI:75585"/>
        <dbReference type="ChEBI" id="CHEBI:75688"/>
    </reaction>
    <physiologicalReaction direction="left-to-right" evidence="22">
        <dbReference type="Rhea" id="RHEA:40980"/>
    </physiologicalReaction>
</comment>
<dbReference type="GO" id="GO:0004806">
    <property type="term" value="F:triacylglycerol lipase activity"/>
    <property type="evidence" value="ECO:0007669"/>
    <property type="project" value="UniProtKB-EC"/>
</dbReference>